<feature type="region of interest" description="Disordered" evidence="1">
    <location>
        <begin position="467"/>
        <end position="501"/>
    </location>
</feature>
<sequence length="634" mass="71486">MKKQTTILLSALVLTGFYSPIIQTTNTQAAIVRDVNDMVPSGKVLHFGEKFELSDLKEEACIPIKAYAETGQYLETGYVKLNQRNIWDLKAGKEIGVGAPSIYTKSNWGGHLEYEALNVNLRMTYDNNTKTFTLFDNGKPITTITCEVNEGSARIHYVLKDTNEEIYTHEQEQVLQYKDFPSEETFMVEPLRKIYDAPEPVGYFDAYDMDFEALANWNPFESEDDEDDVDFDSPIIKKYNRKEIDKDHGTEFTVYLEKAKPYTINFKVYLDNKPYFSKKVTGELHGTIPLQDEPKMPDSKVATLNKNKTAMSTINEYVPQLGTSIQTGSVLHSKIFNQNFGKIGAASTVDGQPNFLNTGIYAISGESLEDGQVFVNDDNAGRTTTLELYYESNQADETPDTSVIADVTIDSNLGKQVVKDVTGKIGEDIKVTVPQKDGYVADKTTVIAHVNPDGKITTEEKVTYTKKNTSEEKPGNNNQNNNNQTDNPNGNNTDSNLPSHYNGLVGTMKKPVDLYDFNNGQMTKNKQRQLADHTDWKVDQIITLKGIKYYRVATNEWVKDSDIYRYVAQKGIVNTKDVEVTYLADVEDKLINNRGLAANTAWKYDRIAYLGTNETKYYRVATNEFVKASDVINN</sequence>
<protein>
    <recommendedName>
        <fullName evidence="4">Surface layer protein A domain-containing protein</fullName>
    </recommendedName>
</protein>
<dbReference type="AlphaFoldDB" id="A0A7L7KVV0"/>
<evidence type="ECO:0000256" key="1">
    <source>
        <dbReference type="SAM" id="MobiDB-lite"/>
    </source>
</evidence>
<accession>A0A7L7KVV0</accession>
<reference evidence="2 3" key="1">
    <citation type="submission" date="2020-02" db="EMBL/GenBank/DDBJ databases">
        <title>Complete Genome Sequence of Lactobacillus sp. NFFJ11 Isolated from animal feed.</title>
        <authorList>
            <person name="Jung J.Y."/>
        </authorList>
    </citation>
    <scope>NUCLEOTIDE SEQUENCE [LARGE SCALE GENOMIC DNA]</scope>
    <source>
        <strain evidence="2 3">NFFJ11</strain>
    </source>
</reference>
<organism evidence="2 3">
    <name type="scientific">Companilactobacillus pabuli</name>
    <dbReference type="NCBI Taxonomy" id="2714036"/>
    <lineage>
        <taxon>Bacteria</taxon>
        <taxon>Bacillati</taxon>
        <taxon>Bacillota</taxon>
        <taxon>Bacilli</taxon>
        <taxon>Lactobacillales</taxon>
        <taxon>Lactobacillaceae</taxon>
        <taxon>Companilactobacillus</taxon>
    </lineage>
</organism>
<evidence type="ECO:0000313" key="2">
    <source>
        <dbReference type="EMBL" id="QMT83930.1"/>
    </source>
</evidence>
<evidence type="ECO:0000313" key="3">
    <source>
        <dbReference type="Proteomes" id="UP000514410"/>
    </source>
</evidence>
<keyword evidence="3" id="KW-1185">Reference proteome</keyword>
<dbReference type="KEGG" id="cpab:G6534_04520"/>
<dbReference type="EMBL" id="CP049366">
    <property type="protein sequence ID" value="QMT83930.1"/>
    <property type="molecule type" value="Genomic_DNA"/>
</dbReference>
<name>A0A7L7KVV0_9LACO</name>
<dbReference type="Proteomes" id="UP000514410">
    <property type="component" value="Chromosome"/>
</dbReference>
<gene>
    <name evidence="2" type="ORF">G6534_04520</name>
</gene>
<evidence type="ECO:0008006" key="4">
    <source>
        <dbReference type="Google" id="ProtNLM"/>
    </source>
</evidence>
<dbReference type="RefSeq" id="WP_182083185.1">
    <property type="nucleotide sequence ID" value="NZ_CP049366.1"/>
</dbReference>
<proteinExistence type="predicted"/>
<feature type="compositionally biased region" description="Low complexity" evidence="1">
    <location>
        <begin position="475"/>
        <end position="494"/>
    </location>
</feature>